<evidence type="ECO:0000259" key="1">
    <source>
        <dbReference type="SMART" id="SM01119"/>
    </source>
</evidence>
<evidence type="ECO:0000313" key="3">
    <source>
        <dbReference type="Proteomes" id="UP000215005"/>
    </source>
</evidence>
<dbReference type="InterPro" id="IPR029066">
    <property type="entry name" value="PLP-binding_barrel"/>
</dbReference>
<dbReference type="Pfam" id="PF14031">
    <property type="entry name" value="D-ser_dehydrat"/>
    <property type="match status" value="1"/>
</dbReference>
<dbReference type="RefSeq" id="WP_017619758.1">
    <property type="nucleotide sequence ID" value="NZ_ANBG01000263.1"/>
</dbReference>
<dbReference type="InterPro" id="IPR042208">
    <property type="entry name" value="D-ser_dehydrat-like_sf"/>
</dbReference>
<dbReference type="Gene3D" id="3.20.20.10">
    <property type="entry name" value="Alanine racemase"/>
    <property type="match status" value="1"/>
</dbReference>
<dbReference type="EMBL" id="CP022753">
    <property type="protein sequence ID" value="ASU84994.1"/>
    <property type="molecule type" value="Genomic_DNA"/>
</dbReference>
<name>A0A223SA40_9ACTN</name>
<dbReference type="OrthoDB" id="9811417at2"/>
<dbReference type="SUPFAM" id="SSF51419">
    <property type="entry name" value="PLP-binding barrel"/>
    <property type="match status" value="1"/>
</dbReference>
<dbReference type="KEGG" id="ngv:CDO52_21315"/>
<dbReference type="Gene3D" id="2.40.37.20">
    <property type="entry name" value="D-serine dehydratase-like domain"/>
    <property type="match status" value="1"/>
</dbReference>
<protein>
    <submittedName>
        <fullName evidence="2">Alanine racemase</fullName>
    </submittedName>
</protein>
<dbReference type="InterPro" id="IPR026956">
    <property type="entry name" value="D-ser_dehydrat-like_dom"/>
</dbReference>
<dbReference type="PANTHER" id="PTHR28004:SF8">
    <property type="entry name" value="D-SERINE DEAMINASE"/>
    <property type="match status" value="1"/>
</dbReference>
<dbReference type="InterPro" id="IPR051466">
    <property type="entry name" value="D-amino_acid_metab_enzyme"/>
</dbReference>
<dbReference type="AlphaFoldDB" id="A0A223SA40"/>
<gene>
    <name evidence="2" type="ORF">CDO52_21315</name>
</gene>
<feature type="domain" description="D-serine dehydratase-like" evidence="1">
    <location>
        <begin position="310"/>
        <end position="407"/>
    </location>
</feature>
<accession>A0A223SA40</accession>
<dbReference type="SMART" id="SM01119">
    <property type="entry name" value="D-ser_dehydrat"/>
    <property type="match status" value="1"/>
</dbReference>
<dbReference type="Proteomes" id="UP000215005">
    <property type="component" value="Chromosome"/>
</dbReference>
<proteinExistence type="predicted"/>
<reference evidence="2 3" key="1">
    <citation type="submission" date="2017-08" db="EMBL/GenBank/DDBJ databases">
        <title>The complete genome sequence of Nocardiopsis gilva YIM 90087.</title>
        <authorList>
            <person name="Yin M."/>
            <person name="Tang S."/>
        </authorList>
    </citation>
    <scope>NUCLEOTIDE SEQUENCE [LARGE SCALE GENOMIC DNA]</scope>
    <source>
        <strain evidence="2 3">YIM 90087</strain>
    </source>
</reference>
<evidence type="ECO:0000313" key="2">
    <source>
        <dbReference type="EMBL" id="ASU84994.1"/>
    </source>
</evidence>
<dbReference type="PANTHER" id="PTHR28004">
    <property type="entry name" value="ZGC:162816-RELATED"/>
    <property type="match status" value="1"/>
</dbReference>
<sequence>MEWAVERVRLDIPEERIDWRAKGFWWPGPAITTGEFAERRPHLFDGSFTWPVMVARRSALDGNIAVLADFAREHGLSFAPHGKTTMAPQLFQAQFDAGAWGLTAATANQVLAYRRFGVPRVLLANELLDATALRWIVAELDRDPDFDFLCYIDKSGPGFRRAASAVADRPEGRPLRVLVERGFPGGRTGCRDRRAMLEMAAAIDATPGLELAGVAAYEGGLDTREAVGELVRALVTDARSMREAGLAGDRPIVSVGGSAWFDVVADELGGREDVWPILRSGAYIAHDDGLYRETTPFRRLGGGDAPLHAALEIWAQISSIPERGLAIATVGKREANFDAGLPLPKVVRRADGREADASAIEVTKLNDHHAYLRLPDGLPLEPGDLVMFGISHPCTAFDRWRFIPVVDDDHTVVDVLTTYF</sequence>
<organism evidence="2 3">
    <name type="scientific">Nocardiopsis gilva YIM 90087</name>
    <dbReference type="NCBI Taxonomy" id="1235441"/>
    <lineage>
        <taxon>Bacteria</taxon>
        <taxon>Bacillati</taxon>
        <taxon>Actinomycetota</taxon>
        <taxon>Actinomycetes</taxon>
        <taxon>Streptosporangiales</taxon>
        <taxon>Nocardiopsidaceae</taxon>
        <taxon>Nocardiopsis</taxon>
    </lineage>
</organism>
<keyword evidence="3" id="KW-1185">Reference proteome</keyword>